<dbReference type="Proteomes" id="UP001564626">
    <property type="component" value="Unassembled WGS sequence"/>
</dbReference>
<evidence type="ECO:0000313" key="2">
    <source>
        <dbReference type="Proteomes" id="UP001564626"/>
    </source>
</evidence>
<evidence type="ECO:0000313" key="1">
    <source>
        <dbReference type="EMBL" id="MEY8042990.1"/>
    </source>
</evidence>
<accession>A0ABV4CPG5</accession>
<sequence>MDEPTARRLVEGSGGVLVVYACPEGDGLHVCNPDFESSQTRAH</sequence>
<keyword evidence="2" id="KW-1185">Reference proteome</keyword>
<dbReference type="EMBL" id="JBGEHV010000072">
    <property type="protein sequence ID" value="MEY8042990.1"/>
    <property type="molecule type" value="Genomic_DNA"/>
</dbReference>
<protein>
    <submittedName>
        <fullName evidence="1">Uncharacterized protein</fullName>
    </submittedName>
</protein>
<dbReference type="PROSITE" id="PS51257">
    <property type="entry name" value="PROKAR_LIPOPROTEIN"/>
    <property type="match status" value="1"/>
</dbReference>
<gene>
    <name evidence="1" type="ORF">AB8O55_26590</name>
</gene>
<dbReference type="RefSeq" id="WP_345359355.1">
    <property type="nucleotide sequence ID" value="NZ_BAABII010000004.1"/>
</dbReference>
<proteinExistence type="predicted"/>
<reference evidence="1 2" key="1">
    <citation type="submission" date="2024-08" db="EMBL/GenBank/DDBJ databases">
        <title>Genome mining of Saccharopolyspora cebuensis PGLac3 from Nigerian medicinal plant.</title>
        <authorList>
            <person name="Ezeobiora C.E."/>
            <person name="Igbokwe N.H."/>
            <person name="Amin D.H."/>
            <person name="Mendie U.E."/>
        </authorList>
    </citation>
    <scope>NUCLEOTIDE SEQUENCE [LARGE SCALE GENOMIC DNA]</scope>
    <source>
        <strain evidence="1 2">PGLac3</strain>
    </source>
</reference>
<comment type="caution">
    <text evidence="1">The sequence shown here is derived from an EMBL/GenBank/DDBJ whole genome shotgun (WGS) entry which is preliminary data.</text>
</comment>
<name>A0ABV4CPG5_9PSEU</name>
<organism evidence="1 2">
    <name type="scientific">Saccharopolyspora cebuensis</name>
    <dbReference type="NCBI Taxonomy" id="418759"/>
    <lineage>
        <taxon>Bacteria</taxon>
        <taxon>Bacillati</taxon>
        <taxon>Actinomycetota</taxon>
        <taxon>Actinomycetes</taxon>
        <taxon>Pseudonocardiales</taxon>
        <taxon>Pseudonocardiaceae</taxon>
        <taxon>Saccharopolyspora</taxon>
    </lineage>
</organism>